<gene>
    <name evidence="1" type="ORF">AaE_014923</name>
</gene>
<protein>
    <submittedName>
        <fullName evidence="1">Uncharacterized protein</fullName>
    </submittedName>
</protein>
<name>A0A6A4Z451_APHAT</name>
<sequence>MLDLSVTSKLDAMLKMIAEQVQSHGGDTAVYFPRHLQVYAQKALSQYVGLLWMYYKVAFDDLSVAPSAPTLEFNVQNFFSSD</sequence>
<reference evidence="1 2" key="1">
    <citation type="submission" date="2019-06" db="EMBL/GenBank/DDBJ databases">
        <title>Genomics analysis of Aphanomyces spp. identifies a new class of oomycete effector associated with host adaptation.</title>
        <authorList>
            <person name="Gaulin E."/>
        </authorList>
    </citation>
    <scope>NUCLEOTIDE SEQUENCE [LARGE SCALE GENOMIC DNA]</scope>
    <source>
        <strain evidence="1 2">E</strain>
    </source>
</reference>
<comment type="caution">
    <text evidence="1">The sequence shown here is derived from an EMBL/GenBank/DDBJ whole genome shotgun (WGS) entry which is preliminary data.</text>
</comment>
<proteinExistence type="predicted"/>
<evidence type="ECO:0000313" key="2">
    <source>
        <dbReference type="Proteomes" id="UP000469452"/>
    </source>
</evidence>
<dbReference type="Proteomes" id="UP000469452">
    <property type="component" value="Unassembled WGS sequence"/>
</dbReference>
<dbReference type="AlphaFoldDB" id="A0A6A4Z451"/>
<accession>A0A6A4Z451</accession>
<evidence type="ECO:0000313" key="1">
    <source>
        <dbReference type="EMBL" id="KAF0704454.1"/>
    </source>
</evidence>
<organism evidence="1 2">
    <name type="scientific">Aphanomyces astaci</name>
    <name type="common">Crayfish plague agent</name>
    <dbReference type="NCBI Taxonomy" id="112090"/>
    <lineage>
        <taxon>Eukaryota</taxon>
        <taxon>Sar</taxon>
        <taxon>Stramenopiles</taxon>
        <taxon>Oomycota</taxon>
        <taxon>Saprolegniomycetes</taxon>
        <taxon>Saprolegniales</taxon>
        <taxon>Verrucalvaceae</taxon>
        <taxon>Aphanomyces</taxon>
    </lineage>
</organism>
<dbReference type="EMBL" id="VJMI01020417">
    <property type="protein sequence ID" value="KAF0704454.1"/>
    <property type="molecule type" value="Genomic_DNA"/>
</dbReference>